<keyword evidence="1" id="KW-0472">Membrane</keyword>
<proteinExistence type="predicted"/>
<dbReference type="EMBL" id="CM010717">
    <property type="protein sequence ID" value="RZC54322.1"/>
    <property type="molecule type" value="Genomic_DNA"/>
</dbReference>
<keyword evidence="3" id="KW-1185">Reference proteome</keyword>
<dbReference type="Proteomes" id="UP000316621">
    <property type="component" value="Chromosome 3"/>
</dbReference>
<sequence length="82" mass="8713">MGFSNCCCDFEFGILNWLDSMMDSSMGAAVKNETGGLRRKLQLAVMIELVAGAMDTIFCCIYFILDVNAGGSGCRGVGGLLC</sequence>
<dbReference type="AlphaFoldDB" id="A0A4Y7J2P7"/>
<dbReference type="Gramene" id="RZC54322">
    <property type="protein sequence ID" value="RZC54322"/>
    <property type="gene ID" value="C5167_013182"/>
</dbReference>
<gene>
    <name evidence="2" type="ORF">C5167_013182</name>
</gene>
<organism evidence="2 3">
    <name type="scientific">Papaver somniferum</name>
    <name type="common">Opium poppy</name>
    <dbReference type="NCBI Taxonomy" id="3469"/>
    <lineage>
        <taxon>Eukaryota</taxon>
        <taxon>Viridiplantae</taxon>
        <taxon>Streptophyta</taxon>
        <taxon>Embryophyta</taxon>
        <taxon>Tracheophyta</taxon>
        <taxon>Spermatophyta</taxon>
        <taxon>Magnoliopsida</taxon>
        <taxon>Ranunculales</taxon>
        <taxon>Papaveraceae</taxon>
        <taxon>Papaveroideae</taxon>
        <taxon>Papaver</taxon>
    </lineage>
</organism>
<reference evidence="2 3" key="1">
    <citation type="journal article" date="2018" name="Science">
        <title>The opium poppy genome and morphinan production.</title>
        <authorList>
            <person name="Guo L."/>
            <person name="Winzer T."/>
            <person name="Yang X."/>
            <person name="Li Y."/>
            <person name="Ning Z."/>
            <person name="He Z."/>
            <person name="Teodor R."/>
            <person name="Lu Y."/>
            <person name="Bowser T.A."/>
            <person name="Graham I.A."/>
            <person name="Ye K."/>
        </authorList>
    </citation>
    <scope>NUCLEOTIDE SEQUENCE [LARGE SCALE GENOMIC DNA]</scope>
    <source>
        <strain evidence="3">cv. HN1</strain>
        <tissue evidence="2">Leaves</tissue>
    </source>
</reference>
<name>A0A4Y7J2P7_PAPSO</name>
<accession>A0A4Y7J2P7</accession>
<evidence type="ECO:0000256" key="1">
    <source>
        <dbReference type="SAM" id="Phobius"/>
    </source>
</evidence>
<protein>
    <submittedName>
        <fullName evidence="2">Uncharacterized protein</fullName>
    </submittedName>
</protein>
<keyword evidence="1" id="KW-0812">Transmembrane</keyword>
<feature type="transmembrane region" description="Helical" evidence="1">
    <location>
        <begin position="43"/>
        <end position="65"/>
    </location>
</feature>
<evidence type="ECO:0000313" key="2">
    <source>
        <dbReference type="EMBL" id="RZC54322.1"/>
    </source>
</evidence>
<evidence type="ECO:0000313" key="3">
    <source>
        <dbReference type="Proteomes" id="UP000316621"/>
    </source>
</evidence>
<keyword evidence="1" id="KW-1133">Transmembrane helix</keyword>